<evidence type="ECO:0000313" key="2">
    <source>
        <dbReference type="EMBL" id="OBZ71788.1"/>
    </source>
</evidence>
<feature type="region of interest" description="Disordered" evidence="1">
    <location>
        <begin position="57"/>
        <end position="133"/>
    </location>
</feature>
<dbReference type="Proteomes" id="UP000092993">
    <property type="component" value="Unassembled WGS sequence"/>
</dbReference>
<keyword evidence="3" id="KW-1185">Reference proteome</keyword>
<gene>
    <name evidence="2" type="ORF">A0H81_08270</name>
</gene>
<evidence type="ECO:0000313" key="3">
    <source>
        <dbReference type="Proteomes" id="UP000092993"/>
    </source>
</evidence>
<feature type="region of interest" description="Disordered" evidence="1">
    <location>
        <begin position="267"/>
        <end position="287"/>
    </location>
</feature>
<feature type="compositionally biased region" description="Low complexity" evidence="1">
    <location>
        <begin position="75"/>
        <end position="87"/>
    </location>
</feature>
<dbReference type="OrthoDB" id="2413468at2759"/>
<feature type="compositionally biased region" description="Polar residues" evidence="1">
    <location>
        <begin position="1"/>
        <end position="11"/>
    </location>
</feature>
<dbReference type="STRING" id="5627.A0A1C7M4W2"/>
<reference evidence="2 3" key="1">
    <citation type="submission" date="2016-03" db="EMBL/GenBank/DDBJ databases">
        <title>Whole genome sequencing of Grifola frondosa 9006-11.</title>
        <authorList>
            <person name="Min B."/>
            <person name="Park H."/>
            <person name="Kim J.-G."/>
            <person name="Cho H."/>
            <person name="Oh Y.-L."/>
            <person name="Kong W.-S."/>
            <person name="Choi I.-G."/>
        </authorList>
    </citation>
    <scope>NUCLEOTIDE SEQUENCE [LARGE SCALE GENOMIC DNA]</scope>
    <source>
        <strain evidence="2 3">9006-11</strain>
    </source>
</reference>
<comment type="caution">
    <text evidence="2">The sequence shown here is derived from an EMBL/GenBank/DDBJ whole genome shotgun (WGS) entry which is preliminary data.</text>
</comment>
<feature type="region of interest" description="Disordered" evidence="1">
    <location>
        <begin position="1"/>
        <end position="43"/>
    </location>
</feature>
<protein>
    <submittedName>
        <fullName evidence="2">Uncharacterized protein</fullName>
    </submittedName>
</protein>
<name>A0A1C7M4W2_GRIFR</name>
<accession>A0A1C7M4W2</accession>
<proteinExistence type="predicted"/>
<organism evidence="2 3">
    <name type="scientific">Grifola frondosa</name>
    <name type="common">Maitake</name>
    <name type="synonym">Polyporus frondosus</name>
    <dbReference type="NCBI Taxonomy" id="5627"/>
    <lineage>
        <taxon>Eukaryota</taxon>
        <taxon>Fungi</taxon>
        <taxon>Dikarya</taxon>
        <taxon>Basidiomycota</taxon>
        <taxon>Agaricomycotina</taxon>
        <taxon>Agaricomycetes</taxon>
        <taxon>Polyporales</taxon>
        <taxon>Grifolaceae</taxon>
        <taxon>Grifola</taxon>
    </lineage>
</organism>
<evidence type="ECO:0000256" key="1">
    <source>
        <dbReference type="SAM" id="MobiDB-lite"/>
    </source>
</evidence>
<dbReference type="EMBL" id="LUGG01000010">
    <property type="protein sequence ID" value="OBZ71788.1"/>
    <property type="molecule type" value="Genomic_DNA"/>
</dbReference>
<dbReference type="AlphaFoldDB" id="A0A1C7M4W2"/>
<sequence>MSACPQLQTSAPYPLSPSPAQSMYGDDASLPPQLRPTITRRETDHILSYYESDLAGRTYISPDTDADSPSLSLESSMFFPSDSDSSSANGYASARAPQSAELDLPPAAPSRHTRRSSVPSEGGADRRRLAIVEMDSTAPLSVARKRSGGLNESGNPTCSPISMGSLLSRRGVNVSGLALMAPPDASPRTYTDLTPPTTAPIIVSDRTAHLPHSAAHHRSASEAVEAAGKSRLHRKSSRDVGIVGVGSASSASDSLGPICECPSFRLQPVPSPTPGGTPELSDSSVYQSPQSPEYAYMETKAQLSRWEEVVTPGIGEYKDIQQPVVVPWL</sequence>